<evidence type="ECO:0000313" key="3">
    <source>
        <dbReference type="Proteomes" id="UP000266067"/>
    </source>
</evidence>
<protein>
    <recommendedName>
        <fullName evidence="4">Lipocalin-like domain-containing protein</fullName>
    </recommendedName>
</protein>
<evidence type="ECO:0008006" key="4">
    <source>
        <dbReference type="Google" id="ProtNLM"/>
    </source>
</evidence>
<sequence>MRRILSFLLILMLWACNDSSVNQDDLHYLNGYWEISEVEFPDGSIKEYGMNPSIDFIHLKDDKGYRKKMKPKYDGTYDTSKDVEGFTVSNVNETIILRYSTELSEWEEKLAQLDSLTFSVTNEEGVTYKYKRFEPIKIPQ</sequence>
<dbReference type="RefSeq" id="WP_119608512.1">
    <property type="nucleotide sequence ID" value="NZ_QXFH01000074.1"/>
</dbReference>
<comment type="caution">
    <text evidence="2">The sequence shown here is derived from an EMBL/GenBank/DDBJ whole genome shotgun (WGS) entry which is preliminary data.</text>
</comment>
<feature type="signal peptide" evidence="1">
    <location>
        <begin position="1"/>
        <end position="23"/>
    </location>
</feature>
<keyword evidence="1" id="KW-0732">Signal</keyword>
<dbReference type="Proteomes" id="UP000266067">
    <property type="component" value="Unassembled WGS sequence"/>
</dbReference>
<keyword evidence="3" id="KW-1185">Reference proteome</keyword>
<organism evidence="2 3">
    <name type="scientific">Flagellimonas lutimaris</name>
    <dbReference type="NCBI Taxonomy" id="475082"/>
    <lineage>
        <taxon>Bacteria</taxon>
        <taxon>Pseudomonadati</taxon>
        <taxon>Bacteroidota</taxon>
        <taxon>Flavobacteriia</taxon>
        <taxon>Flavobacteriales</taxon>
        <taxon>Flavobacteriaceae</taxon>
        <taxon>Flagellimonas</taxon>
    </lineage>
</organism>
<evidence type="ECO:0000313" key="2">
    <source>
        <dbReference type="EMBL" id="RIV32540.1"/>
    </source>
</evidence>
<dbReference type="EMBL" id="QXFH01000074">
    <property type="protein sequence ID" value="RIV32540.1"/>
    <property type="molecule type" value="Genomic_DNA"/>
</dbReference>
<evidence type="ECO:0000256" key="1">
    <source>
        <dbReference type="SAM" id="SignalP"/>
    </source>
</evidence>
<dbReference type="AlphaFoldDB" id="A0A3A1N7K6"/>
<proteinExistence type="predicted"/>
<accession>A0A3A1N7K6</accession>
<gene>
    <name evidence="2" type="ORF">D2V08_12570</name>
</gene>
<name>A0A3A1N7K6_9FLAO</name>
<feature type="chain" id="PRO_5017454732" description="Lipocalin-like domain-containing protein" evidence="1">
    <location>
        <begin position="24"/>
        <end position="140"/>
    </location>
</feature>
<dbReference type="OrthoDB" id="1143855at2"/>
<reference evidence="2 3" key="1">
    <citation type="submission" date="2018-08" db="EMBL/GenBank/DDBJ databases">
        <title>Proposal of Muricauda 72 sp.nov. and Muricauda NH166 sp.nov., isolated from seawater.</title>
        <authorList>
            <person name="Cheng H."/>
            <person name="Wu Y.-H."/>
            <person name="Guo L.-L."/>
            <person name="Xu X.-W."/>
        </authorList>
    </citation>
    <scope>NUCLEOTIDE SEQUENCE [LARGE SCALE GENOMIC DNA]</scope>
    <source>
        <strain evidence="2 3">KCTC 22173</strain>
    </source>
</reference>